<gene>
    <name evidence="2" type="ORF">E5225_13275</name>
</gene>
<name>A0A4P7SP08_9CELL</name>
<organism evidence="2 3">
    <name type="scientific">Cellulomonas shaoxiangyii</name>
    <dbReference type="NCBI Taxonomy" id="2566013"/>
    <lineage>
        <taxon>Bacteria</taxon>
        <taxon>Bacillati</taxon>
        <taxon>Actinomycetota</taxon>
        <taxon>Actinomycetes</taxon>
        <taxon>Micrococcales</taxon>
        <taxon>Cellulomonadaceae</taxon>
        <taxon>Cellulomonas</taxon>
    </lineage>
</organism>
<keyword evidence="1" id="KW-1133">Transmembrane helix</keyword>
<reference evidence="2 3" key="1">
    <citation type="submission" date="2019-04" db="EMBL/GenBank/DDBJ databases">
        <title>Isolation and identification of Cellulomonas shaoxiangyii sp. Nov. isolated from feces of the Tibetan antelopes (Pantholops hodgsonii) in the Qinghai-Tibet plateau of China.</title>
        <authorList>
            <person name="Tian Z."/>
        </authorList>
    </citation>
    <scope>NUCLEOTIDE SEQUENCE [LARGE SCALE GENOMIC DNA]</scope>
    <source>
        <strain evidence="2 3">Z28</strain>
    </source>
</reference>
<keyword evidence="1" id="KW-0472">Membrane</keyword>
<keyword evidence="1" id="KW-0812">Transmembrane</keyword>
<evidence type="ECO:0000313" key="2">
    <source>
        <dbReference type="EMBL" id="QCB94383.1"/>
    </source>
</evidence>
<dbReference type="Pfam" id="PF14155">
    <property type="entry name" value="DUF4307"/>
    <property type="match status" value="1"/>
</dbReference>
<keyword evidence="3" id="KW-1185">Reference proteome</keyword>
<protein>
    <submittedName>
        <fullName evidence="2">DUF4307 domain-containing protein</fullName>
    </submittedName>
</protein>
<sequence>MVAPAPRTPVGRYGPEPTAATRRAQRWAMAALVVVAMLVLGWIGSGVLRDPVQWKTIGFRVDGAASTQVTFDVTTDPGVGATCRVQALSSSYAQVGVLDVEVPPAAERTRRVTVTVPTVQEAVSATVDACSPLP</sequence>
<accession>A0A4P7SP08</accession>
<evidence type="ECO:0000256" key="1">
    <source>
        <dbReference type="SAM" id="Phobius"/>
    </source>
</evidence>
<dbReference type="RefSeq" id="WP_135973588.1">
    <property type="nucleotide sequence ID" value="NZ_CP039291.1"/>
</dbReference>
<proteinExistence type="predicted"/>
<dbReference type="InterPro" id="IPR025443">
    <property type="entry name" value="DUF4307"/>
</dbReference>
<dbReference type="EMBL" id="CP039291">
    <property type="protein sequence ID" value="QCB94383.1"/>
    <property type="molecule type" value="Genomic_DNA"/>
</dbReference>
<dbReference type="Proteomes" id="UP000296469">
    <property type="component" value="Chromosome"/>
</dbReference>
<dbReference type="OrthoDB" id="5149291at2"/>
<feature type="transmembrane region" description="Helical" evidence="1">
    <location>
        <begin position="27"/>
        <end position="48"/>
    </location>
</feature>
<dbReference type="AlphaFoldDB" id="A0A4P7SP08"/>
<dbReference type="KEGG" id="celz:E5225_13275"/>
<evidence type="ECO:0000313" key="3">
    <source>
        <dbReference type="Proteomes" id="UP000296469"/>
    </source>
</evidence>